<comment type="caution">
    <text evidence="2">The sequence shown here is derived from an EMBL/GenBank/DDBJ whole genome shotgun (WGS) entry which is preliminary data.</text>
</comment>
<gene>
    <name evidence="2" type="ORF">JMJ35_006447</name>
</gene>
<name>A0AA39QX96_9LECA</name>
<evidence type="ECO:0000259" key="1">
    <source>
        <dbReference type="PROSITE" id="PS50011"/>
    </source>
</evidence>
<dbReference type="InterPro" id="IPR056002">
    <property type="entry name" value="DUF7580"/>
</dbReference>
<dbReference type="EMBL" id="JAFEKC020000014">
    <property type="protein sequence ID" value="KAK0510895.1"/>
    <property type="molecule type" value="Genomic_DNA"/>
</dbReference>
<dbReference type="PANTHER" id="PTHR37542">
    <property type="entry name" value="HELO DOMAIN-CONTAINING PROTEIN-RELATED"/>
    <property type="match status" value="1"/>
</dbReference>
<accession>A0AA39QX96</accession>
<dbReference type="GO" id="GO:0004672">
    <property type="term" value="F:protein kinase activity"/>
    <property type="evidence" value="ECO:0007669"/>
    <property type="project" value="InterPro"/>
</dbReference>
<dbReference type="PANTHER" id="PTHR37542:SF3">
    <property type="entry name" value="PRION-INHIBITION AND PROPAGATION HELO DOMAIN-CONTAINING PROTEIN"/>
    <property type="match status" value="1"/>
</dbReference>
<dbReference type="SUPFAM" id="SSF56112">
    <property type="entry name" value="Protein kinase-like (PK-like)"/>
    <property type="match status" value="1"/>
</dbReference>
<sequence>MESNERAQPKMTESTGYFTYRLTNLPNTFRQEHISRLFHQDDSKAITTTSIGPCPYRPATFNVATVTFNGERSVKNLVSCAELEVSGIRVDDDFHGLTPLNTVPENPKADFIAITGLAGRAFASWQNQSGKMWLRDFLPSKFFDCRFYAYEYPSKARQSLSQASIASFRENFMREIASIRSKGEESRIPLILIGHSLGCIIIKEAIVKSTSLSAPTPRLYQSVCGIIFFGAPHRGLNNPELEEAVQGTPPDDLLRDLRPNSSLLSTLNQSFPEACKDFKIISCYETQHTRTYQLKDPTDPHSRWEKTGPPRFMVPPSSACLDWPKAKEAKIAIHADHSDMAKLNDNIGSAYYQIEDEIEHLLGAAPQLMKRRREIDLAPQQLMGLLLMLQYEYYWFMAWSSHRAGAPPPRESSPMILGYGIDLLGLSRLPYGHPAYPIVSSIDMVMDNLSTLLRKYHLRPILEDASMRIQPSGFSKAAASPDAQLSINSIQFSFPPKHDRGYGDVEGEHDDYLLDAENWSDTDREQLSYLLSKFRCENDRLSQLSGHATSFELLASSRVLNQSAHNSNDLEHIERISQAEHIHTSLLKRASLKKKFQEHQLEENVPLMYPISWIEKKAGTGSSNYRIVTSLDDRSTAISAVQNRPLKWVLVEWRSYEMAKDLESQREAKEQALQLARDLSINNKPPLLKTLHCAGLVQDTNEKRFGFLFDLPDWVDVASEPRTLHSYLAEATIASKSIPLPTLRERFFLARDLAYSVAELHGANILHKSLHSGNILFFPARFTKVTSISSPFIGGFEVSRRDQKGQLSLDIAGGRFDLYRHPELRDPSNELQGRPPSDRKYDIYSLGLILLEIGIWSRLDSLQQERKSPAENAKRFLEFAHGYLPHHMGTDYCDAVLECLDTKRQSLIQSPRSPSSAQRGGLSSELFIQNVIRRLELSIIRESV</sequence>
<dbReference type="Gene3D" id="1.10.510.10">
    <property type="entry name" value="Transferase(Phosphotransferase) domain 1"/>
    <property type="match status" value="1"/>
</dbReference>
<evidence type="ECO:0000313" key="3">
    <source>
        <dbReference type="Proteomes" id="UP001166286"/>
    </source>
</evidence>
<dbReference type="SUPFAM" id="SSF53474">
    <property type="entry name" value="alpha/beta-Hydrolases"/>
    <property type="match status" value="1"/>
</dbReference>
<dbReference type="Pfam" id="PF24476">
    <property type="entry name" value="DUF7580"/>
    <property type="match status" value="1"/>
</dbReference>
<dbReference type="Proteomes" id="UP001166286">
    <property type="component" value="Unassembled WGS sequence"/>
</dbReference>
<dbReference type="InterPro" id="IPR011009">
    <property type="entry name" value="Kinase-like_dom_sf"/>
</dbReference>
<dbReference type="Gene3D" id="3.40.50.1820">
    <property type="entry name" value="alpha/beta hydrolase"/>
    <property type="match status" value="1"/>
</dbReference>
<dbReference type="GO" id="GO:0005524">
    <property type="term" value="F:ATP binding"/>
    <property type="evidence" value="ECO:0007669"/>
    <property type="project" value="InterPro"/>
</dbReference>
<dbReference type="AlphaFoldDB" id="A0AA39QX96"/>
<dbReference type="PROSITE" id="PS50011">
    <property type="entry name" value="PROTEIN_KINASE_DOM"/>
    <property type="match status" value="1"/>
</dbReference>
<feature type="domain" description="Protein kinase" evidence="1">
    <location>
        <begin position="612"/>
        <end position="932"/>
    </location>
</feature>
<dbReference type="InterPro" id="IPR029058">
    <property type="entry name" value="AB_hydrolase_fold"/>
</dbReference>
<keyword evidence="3" id="KW-1185">Reference proteome</keyword>
<dbReference type="InterPro" id="IPR000719">
    <property type="entry name" value="Prot_kinase_dom"/>
</dbReference>
<protein>
    <recommendedName>
        <fullName evidence="1">Protein kinase domain-containing protein</fullName>
    </recommendedName>
</protein>
<evidence type="ECO:0000313" key="2">
    <source>
        <dbReference type="EMBL" id="KAK0510895.1"/>
    </source>
</evidence>
<reference evidence="2" key="1">
    <citation type="submission" date="2023-03" db="EMBL/GenBank/DDBJ databases">
        <title>Complete genome of Cladonia borealis.</title>
        <authorList>
            <person name="Park H."/>
        </authorList>
    </citation>
    <scope>NUCLEOTIDE SEQUENCE</scope>
    <source>
        <strain evidence="2">ANT050790</strain>
    </source>
</reference>
<organism evidence="2 3">
    <name type="scientific">Cladonia borealis</name>
    <dbReference type="NCBI Taxonomy" id="184061"/>
    <lineage>
        <taxon>Eukaryota</taxon>
        <taxon>Fungi</taxon>
        <taxon>Dikarya</taxon>
        <taxon>Ascomycota</taxon>
        <taxon>Pezizomycotina</taxon>
        <taxon>Lecanoromycetes</taxon>
        <taxon>OSLEUM clade</taxon>
        <taxon>Lecanoromycetidae</taxon>
        <taxon>Lecanorales</taxon>
        <taxon>Lecanorineae</taxon>
        <taxon>Cladoniaceae</taxon>
        <taxon>Cladonia</taxon>
    </lineage>
</organism>
<proteinExistence type="predicted"/>